<evidence type="ECO:0000256" key="4">
    <source>
        <dbReference type="ARBA" id="ARBA00022741"/>
    </source>
</evidence>
<dbReference type="GO" id="GO:0005737">
    <property type="term" value="C:cytoplasm"/>
    <property type="evidence" value="ECO:0007669"/>
    <property type="project" value="UniProtKB-SubCell"/>
</dbReference>
<dbReference type="UniPathway" id="UPA00219"/>
<dbReference type="Gene3D" id="3.40.1190.10">
    <property type="entry name" value="Mur-like, catalytic domain"/>
    <property type="match status" value="1"/>
</dbReference>
<feature type="binding site" evidence="10">
    <location>
        <position position="32"/>
    </location>
    <ligand>
        <name>UDP-N-acetyl-alpha-D-muramoyl-L-alanyl-D-glutamate</name>
        <dbReference type="ChEBI" id="CHEBI:83900"/>
    </ligand>
</feature>
<dbReference type="EMBL" id="FWDM01000005">
    <property type="protein sequence ID" value="SLM10182.1"/>
    <property type="molecule type" value="Genomic_DNA"/>
</dbReference>
<dbReference type="Pfam" id="PF01225">
    <property type="entry name" value="Mur_ligase"/>
    <property type="match status" value="1"/>
</dbReference>
<feature type="binding site" evidence="10">
    <location>
        <begin position="157"/>
        <end position="158"/>
    </location>
    <ligand>
        <name>UDP-N-acetyl-alpha-D-muramoyl-L-alanyl-D-glutamate</name>
        <dbReference type="ChEBI" id="CHEBI:83900"/>
    </ligand>
</feature>
<dbReference type="Pfam" id="PF08245">
    <property type="entry name" value="Mur_ligase_M"/>
    <property type="match status" value="1"/>
</dbReference>
<evidence type="ECO:0000259" key="14">
    <source>
        <dbReference type="Pfam" id="PF08245"/>
    </source>
</evidence>
<keyword evidence="5 10" id="KW-0067">ATP-binding</keyword>
<reference evidence="15" key="1">
    <citation type="submission" date="2017-02" db="EMBL/GenBank/DDBJ databases">
        <authorList>
            <person name="Regsiter A."/>
            <person name="William W."/>
        </authorList>
    </citation>
    <scope>NUCLEOTIDE SEQUENCE</scope>
    <source>
        <strain evidence="15">Bib</strain>
    </source>
</reference>
<evidence type="ECO:0000313" key="15">
    <source>
        <dbReference type="EMBL" id="SLM10182.1"/>
    </source>
</evidence>
<keyword evidence="7 10" id="KW-0573">Peptidoglycan synthesis</keyword>
<dbReference type="GO" id="GO:0051301">
    <property type="term" value="P:cell division"/>
    <property type="evidence" value="ECO:0007669"/>
    <property type="project" value="UniProtKB-KW"/>
</dbReference>
<evidence type="ECO:0000256" key="8">
    <source>
        <dbReference type="ARBA" id="ARBA00023306"/>
    </source>
</evidence>
<dbReference type="PANTHER" id="PTHR23135">
    <property type="entry name" value="MUR LIGASE FAMILY MEMBER"/>
    <property type="match status" value="1"/>
</dbReference>
<evidence type="ECO:0000256" key="5">
    <source>
        <dbReference type="ARBA" id="ARBA00022840"/>
    </source>
</evidence>
<evidence type="ECO:0000256" key="2">
    <source>
        <dbReference type="ARBA" id="ARBA00022598"/>
    </source>
</evidence>
<dbReference type="GO" id="GO:0016881">
    <property type="term" value="F:acid-amino acid ligase activity"/>
    <property type="evidence" value="ECO:0007669"/>
    <property type="project" value="UniProtKB-UniRule"/>
</dbReference>
<dbReference type="AlphaFoldDB" id="A0A3P3XFN5"/>
<organism evidence="15">
    <name type="scientific">uncultured spirochete</name>
    <dbReference type="NCBI Taxonomy" id="156406"/>
    <lineage>
        <taxon>Bacteria</taxon>
        <taxon>Pseudomonadati</taxon>
        <taxon>Spirochaetota</taxon>
        <taxon>Spirochaetia</taxon>
        <taxon>Spirochaetales</taxon>
        <taxon>environmental samples</taxon>
    </lineage>
</organism>
<feature type="domain" description="Mur ligase central" evidence="14">
    <location>
        <begin position="111"/>
        <end position="331"/>
    </location>
</feature>
<feature type="domain" description="Mur ligase C-terminal" evidence="13">
    <location>
        <begin position="355"/>
        <end position="484"/>
    </location>
</feature>
<keyword evidence="3 10" id="KW-0132">Cell division</keyword>
<dbReference type="Pfam" id="PF02875">
    <property type="entry name" value="Mur_ligase_C"/>
    <property type="match status" value="1"/>
</dbReference>
<protein>
    <recommendedName>
        <fullName evidence="10">UDP-N-acetylmuramyl-tripeptide synthetase</fullName>
        <ecNumber evidence="10">6.3.2.-</ecNumber>
    </recommendedName>
    <alternativeName>
        <fullName evidence="10">UDP-MurNAc-tripeptide synthetase</fullName>
    </alternativeName>
</protein>
<evidence type="ECO:0000256" key="9">
    <source>
        <dbReference type="ARBA" id="ARBA00023316"/>
    </source>
</evidence>
<dbReference type="InterPro" id="IPR036565">
    <property type="entry name" value="Mur-like_cat_sf"/>
</dbReference>
<dbReference type="NCBIfam" id="NF001126">
    <property type="entry name" value="PRK00139.1-4"/>
    <property type="match status" value="1"/>
</dbReference>
<dbReference type="SUPFAM" id="SSF63418">
    <property type="entry name" value="MurE/MurF N-terminal domain"/>
    <property type="match status" value="1"/>
</dbReference>
<dbReference type="InterPro" id="IPR000713">
    <property type="entry name" value="Mur_ligase_N"/>
</dbReference>
<comment type="similarity">
    <text evidence="1 10">Belongs to the MurCDEF family. MurE subfamily.</text>
</comment>
<dbReference type="SUPFAM" id="SSF53244">
    <property type="entry name" value="MurD-like peptide ligases, peptide-binding domain"/>
    <property type="match status" value="1"/>
</dbReference>
<sequence>MAKFLSDLIAGLDILEIRGKVERPVSGVAYDSRDCKPGFLFFALPGIHTDGTKYIGDAIRNGAIAVVHEGALKSCPADITTLRVADCRWAMSAISSTFYENPSSSLCVIGVTGTEGKSTTVFLIYQLLNLTGFRAGFFSTVMSDTGEGEKPNPQHQTTPEATAVHEMLANMRDNGLRYAVVEASSHGLSLRTARLAHVAFDIGLVTNVTHEHLEFHGTWEQYRSDKANLFRHLGENSSKKQLVGLSCAPYGIVCADDPSASYFIEQSAVPCKTYSSKGFAADLIAADIKSDLEGSDFSVEGTVNSQRTRIRARINLPGAFNVQNALGAILATSAATRLHWSAFIPYLPKLKPVRGRMQRIITGQPFDVIIDYAHTPSSFKEILPPLRSTTKGNIICVFGSGGERDRAKRPQQGRIAADYCDIVILSDEDPRGEDPRALLEEIAAGCPELPRGERLFLIPDRPTGIRKAFSLAKAGDLVLLLGKGHENSIIYADRTIPYDEEATALSILAEMGFCRKGKT</sequence>
<dbReference type="InterPro" id="IPR004101">
    <property type="entry name" value="Mur_ligase_C"/>
</dbReference>
<dbReference type="GO" id="GO:0008360">
    <property type="term" value="P:regulation of cell shape"/>
    <property type="evidence" value="ECO:0007669"/>
    <property type="project" value="UniProtKB-KW"/>
</dbReference>
<evidence type="ECO:0000256" key="1">
    <source>
        <dbReference type="ARBA" id="ARBA00005898"/>
    </source>
</evidence>
<feature type="binding site" evidence="10">
    <location>
        <position position="154"/>
    </location>
    <ligand>
        <name>UDP-N-acetyl-alpha-D-muramoyl-L-alanyl-D-glutamate</name>
        <dbReference type="ChEBI" id="CHEBI:83900"/>
    </ligand>
</feature>
<dbReference type="InterPro" id="IPR036615">
    <property type="entry name" value="Mur_ligase_C_dom_sf"/>
</dbReference>
<dbReference type="NCBIfam" id="TIGR01085">
    <property type="entry name" value="murE"/>
    <property type="match status" value="1"/>
</dbReference>
<comment type="pathway">
    <text evidence="10 11">Cell wall biogenesis; peptidoglycan biosynthesis.</text>
</comment>
<evidence type="ECO:0000259" key="13">
    <source>
        <dbReference type="Pfam" id="PF02875"/>
    </source>
</evidence>
<dbReference type="GO" id="GO:0009252">
    <property type="term" value="P:peptidoglycan biosynthetic process"/>
    <property type="evidence" value="ECO:0007669"/>
    <property type="project" value="UniProtKB-UniRule"/>
</dbReference>
<comment type="subcellular location">
    <subcellularLocation>
        <location evidence="10 11">Cytoplasm</location>
    </subcellularLocation>
</comment>
<name>A0A3P3XFN5_9SPIR</name>
<evidence type="ECO:0000256" key="3">
    <source>
        <dbReference type="ARBA" id="ARBA00022618"/>
    </source>
</evidence>
<dbReference type="InterPro" id="IPR013221">
    <property type="entry name" value="Mur_ligase_cen"/>
</dbReference>
<comment type="function">
    <text evidence="10">Catalyzes the addition of an amino acid to the nucleotide precursor UDP-N-acetylmuramoyl-L-alanyl-D-glutamate (UMAG) in the biosynthesis of bacterial cell-wall peptidoglycan.</text>
</comment>
<keyword evidence="9 10" id="KW-0961">Cell wall biogenesis/degradation</keyword>
<feature type="binding site" evidence="10">
    <location>
        <begin position="113"/>
        <end position="119"/>
    </location>
    <ligand>
        <name>ATP</name>
        <dbReference type="ChEBI" id="CHEBI:30616"/>
    </ligand>
</feature>
<dbReference type="Gene3D" id="3.40.1390.10">
    <property type="entry name" value="MurE/MurF, N-terminal domain"/>
    <property type="match status" value="1"/>
</dbReference>
<evidence type="ECO:0000256" key="7">
    <source>
        <dbReference type="ARBA" id="ARBA00022984"/>
    </source>
</evidence>
<evidence type="ECO:0000256" key="10">
    <source>
        <dbReference type="HAMAP-Rule" id="MF_00208"/>
    </source>
</evidence>
<comment type="PTM">
    <text evidence="10">Carboxylation is probably crucial for Mg(2+) binding and, consequently, for the gamma-phosphate positioning of ATP.</text>
</comment>
<keyword evidence="10" id="KW-0963">Cytoplasm</keyword>
<feature type="modified residue" description="N6-carboxylysine" evidence="10">
    <location>
        <position position="226"/>
    </location>
</feature>
<keyword evidence="6 10" id="KW-0133">Cell shape</keyword>
<keyword evidence="10" id="KW-0460">Magnesium</keyword>
<dbReference type="InterPro" id="IPR035911">
    <property type="entry name" value="MurE/MurF_N"/>
</dbReference>
<dbReference type="SUPFAM" id="SSF53623">
    <property type="entry name" value="MurD-like peptide ligases, catalytic domain"/>
    <property type="match status" value="1"/>
</dbReference>
<dbReference type="HAMAP" id="MF_00208">
    <property type="entry name" value="MurE"/>
    <property type="match status" value="1"/>
</dbReference>
<dbReference type="Gene3D" id="3.90.190.20">
    <property type="entry name" value="Mur ligase, C-terminal domain"/>
    <property type="match status" value="1"/>
</dbReference>
<comment type="cofactor">
    <cofactor evidence="10">
        <name>Mg(2+)</name>
        <dbReference type="ChEBI" id="CHEBI:18420"/>
    </cofactor>
</comment>
<keyword evidence="2 10" id="KW-0436">Ligase</keyword>
<proteinExistence type="inferred from homology"/>
<feature type="binding site" evidence="10">
    <location>
        <position position="194"/>
    </location>
    <ligand>
        <name>UDP-N-acetyl-alpha-D-muramoyl-L-alanyl-D-glutamate</name>
        <dbReference type="ChEBI" id="CHEBI:83900"/>
    </ligand>
</feature>
<dbReference type="EC" id="6.3.2.-" evidence="10"/>
<gene>
    <name evidence="10 15" type="primary">murE</name>
    <name evidence="15" type="ORF">SPIROBIBN47_130002</name>
</gene>
<dbReference type="PANTHER" id="PTHR23135:SF4">
    <property type="entry name" value="UDP-N-ACETYLMURAMOYL-L-ALANYL-D-GLUTAMATE--2,6-DIAMINOPIMELATE LIGASE MURE HOMOLOG, CHLOROPLASTIC"/>
    <property type="match status" value="1"/>
</dbReference>
<dbReference type="GO" id="GO:0071555">
    <property type="term" value="P:cell wall organization"/>
    <property type="evidence" value="ECO:0007669"/>
    <property type="project" value="UniProtKB-KW"/>
</dbReference>
<evidence type="ECO:0000259" key="12">
    <source>
        <dbReference type="Pfam" id="PF01225"/>
    </source>
</evidence>
<keyword evidence="4 10" id="KW-0547">Nucleotide-binding</keyword>
<feature type="domain" description="Mur ligase N-terminal catalytic" evidence="12">
    <location>
        <begin position="25"/>
        <end position="72"/>
    </location>
</feature>
<evidence type="ECO:0000256" key="11">
    <source>
        <dbReference type="RuleBase" id="RU004135"/>
    </source>
</evidence>
<accession>A0A3P3XFN5</accession>
<dbReference type="GO" id="GO:0005524">
    <property type="term" value="F:ATP binding"/>
    <property type="evidence" value="ECO:0007669"/>
    <property type="project" value="UniProtKB-UniRule"/>
</dbReference>
<dbReference type="GO" id="GO:0000287">
    <property type="term" value="F:magnesium ion binding"/>
    <property type="evidence" value="ECO:0007669"/>
    <property type="project" value="UniProtKB-UniRule"/>
</dbReference>
<evidence type="ECO:0000256" key="6">
    <source>
        <dbReference type="ARBA" id="ARBA00022960"/>
    </source>
</evidence>
<keyword evidence="8 10" id="KW-0131">Cell cycle</keyword>
<feature type="binding site" evidence="10">
    <location>
        <position position="184"/>
    </location>
    <ligand>
        <name>UDP-N-acetyl-alpha-D-muramoyl-L-alanyl-D-glutamate</name>
        <dbReference type="ChEBI" id="CHEBI:83900"/>
    </ligand>
</feature>
<dbReference type="InterPro" id="IPR005761">
    <property type="entry name" value="UDP-N-AcMur-Glu-dNH2Pim_ligase"/>
</dbReference>
<comment type="caution">
    <text evidence="10">Lacks conserved residue(s) required for the propagation of feature annotation.</text>
</comment>